<protein>
    <submittedName>
        <fullName evidence="2">NitT/TauT family transport system substrate-binding protein</fullName>
    </submittedName>
</protein>
<dbReference type="InterPro" id="IPR027024">
    <property type="entry name" value="UCP027386_ABC_sbc_TM0202"/>
</dbReference>
<name>A0A1I2K8R0_9CLOT</name>
<reference evidence="2 3" key="1">
    <citation type="submission" date="2016-10" db="EMBL/GenBank/DDBJ databases">
        <authorList>
            <person name="de Groot N.N."/>
        </authorList>
    </citation>
    <scope>NUCLEOTIDE SEQUENCE [LARGE SCALE GENOMIC DNA]</scope>
    <source>
        <strain evidence="2 3">NLAE-zl-G419</strain>
    </source>
</reference>
<dbReference type="PROSITE" id="PS51257">
    <property type="entry name" value="PROKAR_LIPOPROTEIN"/>
    <property type="match status" value="1"/>
</dbReference>
<evidence type="ECO:0000313" key="2">
    <source>
        <dbReference type="EMBL" id="SFF61597.1"/>
    </source>
</evidence>
<feature type="chain" id="PRO_5035306653" evidence="1">
    <location>
        <begin position="25"/>
        <end position="334"/>
    </location>
</feature>
<evidence type="ECO:0000256" key="1">
    <source>
        <dbReference type="SAM" id="SignalP"/>
    </source>
</evidence>
<dbReference type="AlphaFoldDB" id="A0A1I2K8R0"/>
<dbReference type="RefSeq" id="WP_027637464.1">
    <property type="nucleotide sequence ID" value="NZ_CABMJC010000012.1"/>
</dbReference>
<feature type="signal peptide" evidence="1">
    <location>
        <begin position="1"/>
        <end position="24"/>
    </location>
</feature>
<accession>A0A1I2K8R0</accession>
<sequence>MRKKISTLLLISLIISSLSGCVMTSSKNQKKEEEVAVKITALKGPTGMGIAKMISDEKNKEDKKYDINIANSIDEITPKLVNKEIDIAAVPSNLASILYNNNGGEIKTLAVNTLGVLYIVENGNTVNNLEDLKGKTIYSSGKGATPEYALNYVLKENGINPDKDLKIEYKSEHTECLSALLNDKNGIALLPQPFVTIALTKNENLRVALDLTKEWDALNKDKKDGSALITGVVVARKEFIDKYPQKVKNFLEEYKKSVDFTNNNIEEASKLIGENGIVQAEVAKMAIPKCNITFIDGKDMKDKLSGYLKVLYDANQKSVGGKMPSDDFYYIEKN</sequence>
<dbReference type="Pfam" id="PF12974">
    <property type="entry name" value="Phosphonate-bd"/>
    <property type="match status" value="1"/>
</dbReference>
<dbReference type="SUPFAM" id="SSF53850">
    <property type="entry name" value="Periplasmic binding protein-like II"/>
    <property type="match status" value="1"/>
</dbReference>
<proteinExistence type="predicted"/>
<dbReference type="PANTHER" id="PTHR30024">
    <property type="entry name" value="ALIPHATIC SULFONATES-BINDING PROTEIN-RELATED"/>
    <property type="match status" value="1"/>
</dbReference>
<organism evidence="2 3">
    <name type="scientific">Clostridium cadaveris</name>
    <dbReference type="NCBI Taxonomy" id="1529"/>
    <lineage>
        <taxon>Bacteria</taxon>
        <taxon>Bacillati</taxon>
        <taxon>Bacillota</taxon>
        <taxon>Clostridia</taxon>
        <taxon>Eubacteriales</taxon>
        <taxon>Clostridiaceae</taxon>
        <taxon>Clostridium</taxon>
    </lineage>
</organism>
<keyword evidence="1" id="KW-0732">Signal</keyword>
<dbReference type="OrthoDB" id="9814375at2"/>
<dbReference type="eggNOG" id="COG0715">
    <property type="taxonomic scope" value="Bacteria"/>
</dbReference>
<gene>
    <name evidence="2" type="ORF">SAMN04487885_104106</name>
</gene>
<dbReference type="PIRSF" id="PIRSF027386">
    <property type="entry name" value="UCP027386_ABC_sbc_TM0202"/>
    <property type="match status" value="1"/>
</dbReference>
<dbReference type="EMBL" id="FOOE01000004">
    <property type="protein sequence ID" value="SFF61597.1"/>
    <property type="molecule type" value="Genomic_DNA"/>
</dbReference>
<dbReference type="Gene3D" id="3.40.190.10">
    <property type="entry name" value="Periplasmic binding protein-like II"/>
    <property type="match status" value="2"/>
</dbReference>
<dbReference type="Proteomes" id="UP000182135">
    <property type="component" value="Unassembled WGS sequence"/>
</dbReference>
<dbReference type="STRING" id="1529.SAMN04487885_104106"/>
<dbReference type="PANTHER" id="PTHR30024:SF46">
    <property type="entry name" value="ABC TRANSPORTER, SUBSTRATE-BINDING LIPOPROTEIN"/>
    <property type="match status" value="1"/>
</dbReference>
<evidence type="ECO:0000313" key="3">
    <source>
        <dbReference type="Proteomes" id="UP000182135"/>
    </source>
</evidence>
<keyword evidence="3" id="KW-1185">Reference proteome</keyword>